<feature type="signal peptide" evidence="4">
    <location>
        <begin position="1"/>
        <end position="22"/>
    </location>
</feature>
<dbReference type="InterPro" id="IPR014756">
    <property type="entry name" value="Ig_E-set"/>
</dbReference>
<reference evidence="6 7" key="1">
    <citation type="journal article" date="1994" name="Int. J. Syst. Bacteriol.">
        <title>Phylogenetic positions of novel aerobic, bacteriochlorophyll a-containing bacteria and description of Roseococcus thiosulfatophilus gen. nov., sp. nov., Erythromicrobium ramosum gen. nov., sp. nov., and Erythrobacter litoralis sp. nov.</title>
        <authorList>
            <person name="Yurkov V."/>
            <person name="Stackebrandt E."/>
            <person name="Holmes A."/>
            <person name="Fuerst J.A."/>
            <person name="Hugenholtz P."/>
            <person name="Golecki J."/>
            <person name="Gad'on N."/>
            <person name="Gorlenko V.M."/>
            <person name="Kompantseva E.I."/>
            <person name="Drews G."/>
        </authorList>
    </citation>
    <scope>NUCLEOTIDE SEQUENCE [LARGE SCALE GENOMIC DNA]</scope>
    <source>
        <strain evidence="6 7">KR-99</strain>
    </source>
</reference>
<dbReference type="Pfam" id="PF04234">
    <property type="entry name" value="CopC"/>
    <property type="match status" value="1"/>
</dbReference>
<dbReference type="InterPro" id="IPR007348">
    <property type="entry name" value="CopC_dom"/>
</dbReference>
<dbReference type="Gene3D" id="2.60.40.1220">
    <property type="match status" value="1"/>
</dbReference>
<evidence type="ECO:0000313" key="6">
    <source>
        <dbReference type="EMBL" id="MBA1375990.1"/>
    </source>
</evidence>
<dbReference type="Proteomes" id="UP000589292">
    <property type="component" value="Unassembled WGS sequence"/>
</dbReference>
<organism evidence="6 7">
    <name type="scientific">Sphingomonas ursincola</name>
    <dbReference type="NCBI Taxonomy" id="56361"/>
    <lineage>
        <taxon>Bacteria</taxon>
        <taxon>Pseudomonadati</taxon>
        <taxon>Pseudomonadota</taxon>
        <taxon>Alphaproteobacteria</taxon>
        <taxon>Sphingomonadales</taxon>
        <taxon>Sphingomonadaceae</taxon>
        <taxon>Sphingomonas</taxon>
    </lineage>
</organism>
<dbReference type="InterPro" id="IPR014755">
    <property type="entry name" value="Cu-Rt/internalin_Ig-like"/>
</dbReference>
<accession>A0A7V8RGS2</accession>
<dbReference type="EMBL" id="VDES01000003">
    <property type="protein sequence ID" value="MBA1375990.1"/>
    <property type="molecule type" value="Genomic_DNA"/>
</dbReference>
<proteinExistence type="predicted"/>
<name>A0A7V8RGS2_9SPHN</name>
<keyword evidence="7" id="KW-1185">Reference proteome</keyword>
<keyword evidence="1 4" id="KW-0732">Signal</keyword>
<dbReference type="GO" id="GO:0042597">
    <property type="term" value="C:periplasmic space"/>
    <property type="evidence" value="ECO:0007669"/>
    <property type="project" value="InterPro"/>
</dbReference>
<protein>
    <submittedName>
        <fullName evidence="6">Copper resistance protein CopC</fullName>
    </submittedName>
</protein>
<evidence type="ECO:0000256" key="4">
    <source>
        <dbReference type="SAM" id="SignalP"/>
    </source>
</evidence>
<dbReference type="SUPFAM" id="SSF81296">
    <property type="entry name" value="E set domains"/>
    <property type="match status" value="1"/>
</dbReference>
<feature type="domain" description="CopC" evidence="5">
    <location>
        <begin position="30"/>
        <end position="124"/>
    </location>
</feature>
<dbReference type="GO" id="GO:0046688">
    <property type="term" value="P:response to copper ion"/>
    <property type="evidence" value="ECO:0007669"/>
    <property type="project" value="InterPro"/>
</dbReference>
<evidence type="ECO:0000313" key="7">
    <source>
        <dbReference type="Proteomes" id="UP000589292"/>
    </source>
</evidence>
<feature type="compositionally biased region" description="Basic and acidic residues" evidence="3">
    <location>
        <begin position="126"/>
        <end position="137"/>
    </location>
</feature>
<evidence type="ECO:0000256" key="3">
    <source>
        <dbReference type="SAM" id="MobiDB-lite"/>
    </source>
</evidence>
<gene>
    <name evidence="6" type="ORF">FG486_16730</name>
</gene>
<sequence>MAMRDILIAAALAGALATPAAAEKLEPRAMLVASTPARDGVVAAGTATIELSFAEPAEVLSVSLRLPDDSEMTAEPEAGARPGDRKTRFRYRLPQALQQPGSYSLSYLLVSRSFKSLNGFIDFRIEGEPAPPAREETVTSEPMETEQ</sequence>
<evidence type="ECO:0000259" key="5">
    <source>
        <dbReference type="Pfam" id="PF04234"/>
    </source>
</evidence>
<feature type="region of interest" description="Disordered" evidence="3">
    <location>
        <begin position="126"/>
        <end position="147"/>
    </location>
</feature>
<feature type="region of interest" description="Disordered" evidence="3">
    <location>
        <begin position="68"/>
        <end position="87"/>
    </location>
</feature>
<comment type="caution">
    <text evidence="6">The sequence shown here is derived from an EMBL/GenBank/DDBJ whole genome shotgun (WGS) entry which is preliminary data.</text>
</comment>
<keyword evidence="2" id="KW-0186">Copper</keyword>
<evidence type="ECO:0000256" key="2">
    <source>
        <dbReference type="ARBA" id="ARBA00023008"/>
    </source>
</evidence>
<feature type="chain" id="PRO_5031317435" evidence="4">
    <location>
        <begin position="23"/>
        <end position="147"/>
    </location>
</feature>
<dbReference type="AlphaFoldDB" id="A0A7V8RGS2"/>
<evidence type="ECO:0000256" key="1">
    <source>
        <dbReference type="ARBA" id="ARBA00022729"/>
    </source>
</evidence>
<dbReference type="GO" id="GO:0005507">
    <property type="term" value="F:copper ion binding"/>
    <property type="evidence" value="ECO:0007669"/>
    <property type="project" value="InterPro"/>
</dbReference>